<reference evidence="2" key="1">
    <citation type="journal article" date="2020" name="Ecol. Evol.">
        <title>Genome structure and content of the rice root-knot nematode (Meloidogyne graminicola).</title>
        <authorList>
            <person name="Phan N.T."/>
            <person name="Danchin E.G.J."/>
            <person name="Klopp C."/>
            <person name="Perfus-Barbeoch L."/>
            <person name="Kozlowski D.K."/>
            <person name="Koutsovoulos G.D."/>
            <person name="Lopez-Roques C."/>
            <person name="Bouchez O."/>
            <person name="Zahm M."/>
            <person name="Besnard G."/>
            <person name="Bellafiore S."/>
        </authorList>
    </citation>
    <scope>NUCLEOTIDE SEQUENCE</scope>
    <source>
        <strain evidence="2">VN-18</strain>
    </source>
</reference>
<gene>
    <name evidence="2" type="ORF">Mgra_00006106</name>
</gene>
<organism evidence="2 3">
    <name type="scientific">Meloidogyne graminicola</name>
    <dbReference type="NCBI Taxonomy" id="189291"/>
    <lineage>
        <taxon>Eukaryota</taxon>
        <taxon>Metazoa</taxon>
        <taxon>Ecdysozoa</taxon>
        <taxon>Nematoda</taxon>
        <taxon>Chromadorea</taxon>
        <taxon>Rhabditida</taxon>
        <taxon>Tylenchina</taxon>
        <taxon>Tylenchomorpha</taxon>
        <taxon>Tylenchoidea</taxon>
        <taxon>Meloidogynidae</taxon>
        <taxon>Meloidogyninae</taxon>
        <taxon>Meloidogyne</taxon>
    </lineage>
</organism>
<name>A0A8S9ZMU5_9BILA</name>
<feature type="region of interest" description="Disordered" evidence="1">
    <location>
        <begin position="30"/>
        <end position="51"/>
    </location>
</feature>
<feature type="region of interest" description="Disordered" evidence="1">
    <location>
        <begin position="99"/>
        <end position="128"/>
    </location>
</feature>
<proteinExistence type="predicted"/>
<feature type="compositionally biased region" description="Basic and acidic residues" evidence="1">
    <location>
        <begin position="117"/>
        <end position="128"/>
    </location>
</feature>
<accession>A0A8S9ZMU5</accession>
<sequence>MYRNRKGKMIESTEEVNLLCNEKSEDFEENIEENESYKEKSSLRNSSSFPFTKKEGKGINEAMLRGKDKVKKVKRNEPIELNLLFDEKLDFEEYIEENKNHKKKSSLGNSSSFPFTKEGKVDLDNYFD</sequence>
<evidence type="ECO:0000313" key="3">
    <source>
        <dbReference type="Proteomes" id="UP000605970"/>
    </source>
</evidence>
<comment type="caution">
    <text evidence="2">The sequence shown here is derived from an EMBL/GenBank/DDBJ whole genome shotgun (WGS) entry which is preliminary data.</text>
</comment>
<dbReference type="AlphaFoldDB" id="A0A8S9ZMU5"/>
<protein>
    <submittedName>
        <fullName evidence="2">Uncharacterized protein</fullName>
    </submittedName>
</protein>
<dbReference type="Proteomes" id="UP000605970">
    <property type="component" value="Unassembled WGS sequence"/>
</dbReference>
<evidence type="ECO:0000256" key="1">
    <source>
        <dbReference type="SAM" id="MobiDB-lite"/>
    </source>
</evidence>
<evidence type="ECO:0000313" key="2">
    <source>
        <dbReference type="EMBL" id="KAF7634532.1"/>
    </source>
</evidence>
<dbReference type="EMBL" id="JABEBT010000056">
    <property type="protein sequence ID" value="KAF7634532.1"/>
    <property type="molecule type" value="Genomic_DNA"/>
</dbReference>
<feature type="non-terminal residue" evidence="2">
    <location>
        <position position="128"/>
    </location>
</feature>
<keyword evidence="3" id="KW-1185">Reference proteome</keyword>